<feature type="compositionally biased region" description="Basic residues" evidence="1">
    <location>
        <begin position="367"/>
        <end position="378"/>
    </location>
</feature>
<feature type="compositionally biased region" description="Basic and acidic residues" evidence="1">
    <location>
        <begin position="136"/>
        <end position="146"/>
    </location>
</feature>
<feature type="region of interest" description="Disordered" evidence="1">
    <location>
        <begin position="692"/>
        <end position="802"/>
    </location>
</feature>
<feature type="region of interest" description="Disordered" evidence="1">
    <location>
        <begin position="64"/>
        <end position="97"/>
    </location>
</feature>
<proteinExistence type="predicted"/>
<dbReference type="Proteomes" id="UP000245783">
    <property type="component" value="Unassembled WGS sequence"/>
</dbReference>
<reference evidence="2 3" key="1">
    <citation type="journal article" date="2018" name="Mol. Biol. Evol.">
        <title>Broad Genomic Sampling Reveals a Smut Pathogenic Ancestry of the Fungal Clade Ustilaginomycotina.</title>
        <authorList>
            <person name="Kijpornyongpan T."/>
            <person name="Mondo S.J."/>
            <person name="Barry K."/>
            <person name="Sandor L."/>
            <person name="Lee J."/>
            <person name="Lipzen A."/>
            <person name="Pangilinan J."/>
            <person name="LaButti K."/>
            <person name="Hainaut M."/>
            <person name="Henrissat B."/>
            <person name="Grigoriev I.V."/>
            <person name="Spatafora J.W."/>
            <person name="Aime M.C."/>
        </authorList>
    </citation>
    <scope>NUCLEOTIDE SEQUENCE [LARGE SCALE GENOMIC DNA]</scope>
    <source>
        <strain evidence="2 3">MCA 4658</strain>
    </source>
</reference>
<feature type="compositionally biased region" description="Basic and acidic residues" evidence="1">
    <location>
        <begin position="317"/>
        <end position="340"/>
    </location>
</feature>
<keyword evidence="3" id="KW-1185">Reference proteome</keyword>
<evidence type="ECO:0000313" key="3">
    <source>
        <dbReference type="Proteomes" id="UP000245783"/>
    </source>
</evidence>
<dbReference type="OrthoDB" id="3365188at2759"/>
<feature type="region of interest" description="Disordered" evidence="1">
    <location>
        <begin position="550"/>
        <end position="572"/>
    </location>
</feature>
<evidence type="ECO:0000313" key="2">
    <source>
        <dbReference type="EMBL" id="PWN39694.1"/>
    </source>
</evidence>
<feature type="compositionally biased region" description="Basic and acidic residues" evidence="1">
    <location>
        <begin position="396"/>
        <end position="405"/>
    </location>
</feature>
<feature type="region of interest" description="Disordered" evidence="1">
    <location>
        <begin position="317"/>
        <end position="433"/>
    </location>
</feature>
<dbReference type="AlphaFoldDB" id="A0A316VR47"/>
<accession>A0A316VR47</accession>
<gene>
    <name evidence="2" type="ORF">IE81DRAFT_349958</name>
</gene>
<feature type="compositionally biased region" description="Low complexity" evidence="1">
    <location>
        <begin position="853"/>
        <end position="862"/>
    </location>
</feature>
<name>A0A316VR47_9BASI</name>
<feature type="region of interest" description="Disordered" evidence="1">
    <location>
        <begin position="656"/>
        <end position="680"/>
    </location>
</feature>
<feature type="compositionally biased region" description="Basic and acidic residues" evidence="1">
    <location>
        <begin position="508"/>
        <end position="526"/>
    </location>
</feature>
<feature type="region of interest" description="Disordered" evidence="1">
    <location>
        <begin position="126"/>
        <end position="160"/>
    </location>
</feature>
<dbReference type="GeneID" id="37038336"/>
<feature type="region of interest" description="Disordered" evidence="1">
    <location>
        <begin position="1"/>
        <end position="36"/>
    </location>
</feature>
<dbReference type="EMBL" id="KZ819450">
    <property type="protein sequence ID" value="PWN39694.1"/>
    <property type="molecule type" value="Genomic_DNA"/>
</dbReference>
<evidence type="ECO:0000256" key="1">
    <source>
        <dbReference type="SAM" id="MobiDB-lite"/>
    </source>
</evidence>
<sequence length="893" mass="96163">MVQVYARDGDGGQGTKDALRARSPRHEHGGLPPTIPGGAHAIHRPHGAHTFVAVHGMTGEARVLGRPRGAASPEIRRRSVAAMPRRKSRESDQSKAVKAVDLGSAQLAAIAPSAFEMSPEPTASLLDKSADVTSGDSRKGVSKGEGEGESNTAQSASPGFKFVNLPAHLRERDPDMDLIGPAGGHPLAAAQSQMGQRSAEVRRLLLAAAKRGIYFDEHGRAIRTPDGQIFPSDVRHHAGAPSSPPVTGAQHTIPFGQSAQDLYSDSPLPVDGHLTFKEPEGYALSRDFIHDVPYAADLPAVGSDYSCESGCDGHHHGHDYDHDDYERSNDRDSEGYRFDADDFDPDDGDHSGIEGDPHSPWDDGIRHRGTAKKRKSTRHATSNEDRGHAGSANFCDHGHPLDRAGRHLHQGRHAHGDVGGYVSSLDESRGDRQRDLEVELADHPARAPKPRIPMSRLALLQKRWSINSRLRMRRYFKEKEATEAAEIATKNAAKDPTGALKGAVALAQDKEKKAPTKKLNKAERRAAAQGKAGTSLAALRAKVAASKGQMASTDVHNVPSSSQAAPSNAEQQDVIDAEADSAKAMAQQDVKPSPPVAPPFVPPSTSFTFARPSPIVHRIEAMRTRLAELNAQLDDSYGAVAAATKALEDMDLAEKNQRKTSAQTRPQVQAPVPSGKVVSTATETQAGIASTLKPAATSMAPPTAPPPEPQPRRPISTAPDTSPPTPHQTPVPKLSRRKKAVMSNVHHRSNYVPSRLPSEPLQTSSAHGQSPSYGYATSPSHHFGQHGGDANARPTSPGLDHPTATSKLFDEWMCVFCEYEMLYGEEPLMLRAARRRVKLQRKRDKAKERAHRAAQGLPLLAKGKGKKLTSSDRHDEDGASWDGICTCGREHNH</sequence>
<feature type="region of interest" description="Disordered" evidence="1">
    <location>
        <begin position="844"/>
        <end position="880"/>
    </location>
</feature>
<feature type="region of interest" description="Disordered" evidence="1">
    <location>
        <begin position="506"/>
        <end position="535"/>
    </location>
</feature>
<feature type="compositionally biased region" description="Basic residues" evidence="1">
    <location>
        <begin position="734"/>
        <end position="749"/>
    </location>
</feature>
<organism evidence="2 3">
    <name type="scientific">Ceraceosorus guamensis</name>
    <dbReference type="NCBI Taxonomy" id="1522189"/>
    <lineage>
        <taxon>Eukaryota</taxon>
        <taxon>Fungi</taxon>
        <taxon>Dikarya</taxon>
        <taxon>Basidiomycota</taxon>
        <taxon>Ustilaginomycotina</taxon>
        <taxon>Exobasidiomycetes</taxon>
        <taxon>Ceraceosorales</taxon>
        <taxon>Ceraceosoraceae</taxon>
        <taxon>Ceraceosorus</taxon>
    </lineage>
</organism>
<dbReference type="InParanoid" id="A0A316VR47"/>
<protein>
    <submittedName>
        <fullName evidence="2">Uncharacterized protein</fullName>
    </submittedName>
</protein>
<feature type="compositionally biased region" description="Basic and acidic residues" evidence="1">
    <location>
        <begin position="348"/>
        <end position="366"/>
    </location>
</feature>
<dbReference type="RefSeq" id="XP_025366854.1">
    <property type="nucleotide sequence ID" value="XM_025516466.1"/>
</dbReference>
<feature type="compositionally biased region" description="Polar residues" evidence="1">
    <location>
        <begin position="760"/>
        <end position="780"/>
    </location>
</feature>
<feature type="compositionally biased region" description="Basic and acidic residues" evidence="1">
    <location>
        <begin position="17"/>
        <end position="29"/>
    </location>
</feature>
<feature type="compositionally biased region" description="Polar residues" evidence="1">
    <location>
        <begin position="550"/>
        <end position="571"/>
    </location>
</feature>